<evidence type="ECO:0000256" key="1">
    <source>
        <dbReference type="SAM" id="MobiDB-lite"/>
    </source>
</evidence>
<name>A0AAV7TT28_PLEWA</name>
<evidence type="ECO:0000313" key="3">
    <source>
        <dbReference type="Proteomes" id="UP001066276"/>
    </source>
</evidence>
<feature type="region of interest" description="Disordered" evidence="1">
    <location>
        <begin position="78"/>
        <end position="102"/>
    </location>
</feature>
<protein>
    <submittedName>
        <fullName evidence="2">Uncharacterized protein</fullName>
    </submittedName>
</protein>
<accession>A0AAV7TT28</accession>
<dbReference type="EMBL" id="JANPWB010000006">
    <property type="protein sequence ID" value="KAJ1179421.1"/>
    <property type="molecule type" value="Genomic_DNA"/>
</dbReference>
<reference evidence="2" key="1">
    <citation type="journal article" date="2022" name="bioRxiv">
        <title>Sequencing and chromosome-scale assembly of the giantPleurodeles waltlgenome.</title>
        <authorList>
            <person name="Brown T."/>
            <person name="Elewa A."/>
            <person name="Iarovenko S."/>
            <person name="Subramanian E."/>
            <person name="Araus A.J."/>
            <person name="Petzold A."/>
            <person name="Susuki M."/>
            <person name="Suzuki K.-i.T."/>
            <person name="Hayashi T."/>
            <person name="Toyoda A."/>
            <person name="Oliveira C."/>
            <person name="Osipova E."/>
            <person name="Leigh N.D."/>
            <person name="Simon A."/>
            <person name="Yun M.H."/>
        </authorList>
    </citation>
    <scope>NUCLEOTIDE SEQUENCE</scope>
    <source>
        <strain evidence="2">20211129_DDA</strain>
        <tissue evidence="2">Liver</tissue>
    </source>
</reference>
<evidence type="ECO:0000313" key="2">
    <source>
        <dbReference type="EMBL" id="KAJ1179421.1"/>
    </source>
</evidence>
<dbReference type="AlphaFoldDB" id="A0AAV7TT28"/>
<comment type="caution">
    <text evidence="2">The sequence shown here is derived from an EMBL/GenBank/DDBJ whole genome shotgun (WGS) entry which is preliminary data.</text>
</comment>
<feature type="compositionally biased region" description="Polar residues" evidence="1">
    <location>
        <begin position="85"/>
        <end position="102"/>
    </location>
</feature>
<keyword evidence="3" id="KW-1185">Reference proteome</keyword>
<organism evidence="2 3">
    <name type="scientific">Pleurodeles waltl</name>
    <name type="common">Iberian ribbed newt</name>
    <dbReference type="NCBI Taxonomy" id="8319"/>
    <lineage>
        <taxon>Eukaryota</taxon>
        <taxon>Metazoa</taxon>
        <taxon>Chordata</taxon>
        <taxon>Craniata</taxon>
        <taxon>Vertebrata</taxon>
        <taxon>Euteleostomi</taxon>
        <taxon>Amphibia</taxon>
        <taxon>Batrachia</taxon>
        <taxon>Caudata</taxon>
        <taxon>Salamandroidea</taxon>
        <taxon>Salamandridae</taxon>
        <taxon>Pleurodelinae</taxon>
        <taxon>Pleurodeles</taxon>
    </lineage>
</organism>
<sequence length="102" mass="11156">MPPSPTVPHTLRLCGRRLCRPAPQDAAFTKGASHTAAKRRPLPAQLKRLHRRSPNLGDLATCGAPTEEVRTAAQLKRLHRRSDLATCSKSSPQLLNEDSGTR</sequence>
<proteinExistence type="predicted"/>
<dbReference type="Proteomes" id="UP001066276">
    <property type="component" value="Chromosome 3_2"/>
</dbReference>
<gene>
    <name evidence="2" type="ORF">NDU88_004655</name>
</gene>